<dbReference type="GO" id="GO:0051287">
    <property type="term" value="F:NAD binding"/>
    <property type="evidence" value="ECO:0007669"/>
    <property type="project" value="InterPro"/>
</dbReference>
<dbReference type="Gene3D" id="3.40.50.720">
    <property type="entry name" value="NAD(P)-binding Rossmann-like Domain"/>
    <property type="match status" value="2"/>
</dbReference>
<comment type="caution">
    <text evidence="7">The sequence shown here is derived from an EMBL/GenBank/DDBJ whole genome shotgun (WGS) entry which is preliminary data.</text>
</comment>
<dbReference type="EMBL" id="NRRE01000027">
    <property type="protein sequence ID" value="MBK1698389.1"/>
    <property type="molecule type" value="Genomic_DNA"/>
</dbReference>
<proteinExistence type="inferred from homology"/>
<keyword evidence="3" id="KW-0520">NAD</keyword>
<reference evidence="7" key="1">
    <citation type="submission" date="2017-08" db="EMBL/GenBank/DDBJ databases">
        <authorList>
            <person name="Imhoff J.F."/>
            <person name="Rahn T."/>
            <person name="Kuenzel S."/>
            <person name="Neulinger S.C."/>
        </authorList>
    </citation>
    <scope>NUCLEOTIDE SEQUENCE</scope>
    <source>
        <strain evidence="7">DSM 9154</strain>
    </source>
</reference>
<dbReference type="InterPro" id="IPR006140">
    <property type="entry name" value="D-isomer_DH_NAD-bd"/>
</dbReference>
<dbReference type="FunFam" id="3.40.50.720:FF:000203">
    <property type="entry name" value="D-3-phosphoglycerate dehydrogenase (SerA)"/>
    <property type="match status" value="1"/>
</dbReference>
<dbReference type="InterPro" id="IPR029753">
    <property type="entry name" value="D-isomer_DH_CS"/>
</dbReference>
<dbReference type="PROSITE" id="PS00671">
    <property type="entry name" value="D_2_HYDROXYACID_DH_3"/>
    <property type="match status" value="1"/>
</dbReference>
<dbReference type="GO" id="GO:0005829">
    <property type="term" value="C:cytosol"/>
    <property type="evidence" value="ECO:0007669"/>
    <property type="project" value="TreeGrafter"/>
</dbReference>
<organism evidence="7 8">
    <name type="scientific">Rhodovibrio salinarum</name>
    <dbReference type="NCBI Taxonomy" id="1087"/>
    <lineage>
        <taxon>Bacteria</taxon>
        <taxon>Pseudomonadati</taxon>
        <taxon>Pseudomonadota</taxon>
        <taxon>Alphaproteobacteria</taxon>
        <taxon>Rhodospirillales</taxon>
        <taxon>Rhodovibrionaceae</taxon>
        <taxon>Rhodovibrio</taxon>
    </lineage>
</organism>
<dbReference type="InterPro" id="IPR050223">
    <property type="entry name" value="D-isomer_2-hydroxyacid_DH"/>
</dbReference>
<keyword evidence="8" id="KW-1185">Reference proteome</keyword>
<evidence type="ECO:0000259" key="5">
    <source>
        <dbReference type="Pfam" id="PF00389"/>
    </source>
</evidence>
<evidence type="ECO:0000256" key="4">
    <source>
        <dbReference type="RuleBase" id="RU003719"/>
    </source>
</evidence>
<keyword evidence="2 4" id="KW-0560">Oxidoreductase</keyword>
<dbReference type="SUPFAM" id="SSF52283">
    <property type="entry name" value="Formate/glycerate dehydrogenase catalytic domain-like"/>
    <property type="match status" value="1"/>
</dbReference>
<dbReference type="Pfam" id="PF02826">
    <property type="entry name" value="2-Hacid_dh_C"/>
    <property type="match status" value="1"/>
</dbReference>
<evidence type="ECO:0000256" key="1">
    <source>
        <dbReference type="ARBA" id="ARBA00005854"/>
    </source>
</evidence>
<evidence type="ECO:0000256" key="2">
    <source>
        <dbReference type="ARBA" id="ARBA00023002"/>
    </source>
</evidence>
<dbReference type="PROSITE" id="PS00670">
    <property type="entry name" value="D_2_HYDROXYACID_DH_2"/>
    <property type="match status" value="1"/>
</dbReference>
<protein>
    <submittedName>
        <fullName evidence="7">D-glycerate dehydrogenase</fullName>
    </submittedName>
</protein>
<sequence length="320" mass="34645">MAKPSILVTRRLPEKVQARIARDYAAEFNDDDHIFTSDELLRRCAGKDAVLPCHSEHFTAEVIDQLPDSVKIIANFSVGVDHVDLEAATRRGIVVTNTPDVLSDATAEIALLLTLGAARRASEGERLVRSGGWKDWSPSFMVGTQVTGKTVGIVGMGRVGQVAAQRFRGFDMQVRYHNRSRLDPAKEQGAVYHPDLDDLLGHCDVVSLHCPATADSRGMVNADRLARMKDGAILVNTARGALIDDDALLEALTSGKFAAAGLDVFNGEPGGDPRYRELENVFLLPHIGSATVDTRNAMGDRALDNLDSFFGGREPGDRVA</sequence>
<dbReference type="Pfam" id="PF00389">
    <property type="entry name" value="2-Hacid_dh"/>
    <property type="match status" value="1"/>
</dbReference>
<dbReference type="PANTHER" id="PTHR10996">
    <property type="entry name" value="2-HYDROXYACID DEHYDROGENASE-RELATED"/>
    <property type="match status" value="1"/>
</dbReference>
<dbReference type="PROSITE" id="PS00065">
    <property type="entry name" value="D_2_HYDROXYACID_DH_1"/>
    <property type="match status" value="1"/>
</dbReference>
<reference evidence="7" key="2">
    <citation type="journal article" date="2020" name="Microorganisms">
        <title>Osmotic Adaptation and Compatible Solute Biosynthesis of Phototrophic Bacteria as Revealed from Genome Analyses.</title>
        <authorList>
            <person name="Imhoff J.F."/>
            <person name="Rahn T."/>
            <person name="Kunzel S."/>
            <person name="Keller A."/>
            <person name="Neulinger S.C."/>
        </authorList>
    </citation>
    <scope>NUCLEOTIDE SEQUENCE</scope>
    <source>
        <strain evidence="7">DSM 9154</strain>
    </source>
</reference>
<evidence type="ECO:0000256" key="3">
    <source>
        <dbReference type="ARBA" id="ARBA00023027"/>
    </source>
</evidence>
<evidence type="ECO:0000313" key="8">
    <source>
        <dbReference type="Proteomes" id="UP000778970"/>
    </source>
</evidence>
<dbReference type="InterPro" id="IPR006139">
    <property type="entry name" value="D-isomer_2_OHA_DH_cat_dom"/>
</dbReference>
<dbReference type="InterPro" id="IPR029752">
    <property type="entry name" value="D-isomer_DH_CS1"/>
</dbReference>
<evidence type="ECO:0000259" key="6">
    <source>
        <dbReference type="Pfam" id="PF02826"/>
    </source>
</evidence>
<dbReference type="AlphaFoldDB" id="A0A934QK71"/>
<feature type="domain" description="D-isomer specific 2-hydroxyacid dehydrogenase catalytic" evidence="5">
    <location>
        <begin position="6"/>
        <end position="319"/>
    </location>
</feature>
<accession>A0A934QK71</accession>
<feature type="domain" description="D-isomer specific 2-hydroxyacid dehydrogenase NAD-binding" evidence="6">
    <location>
        <begin position="113"/>
        <end position="288"/>
    </location>
</feature>
<name>A0A934QK71_9PROT</name>
<dbReference type="InterPro" id="IPR036291">
    <property type="entry name" value="NAD(P)-bd_dom_sf"/>
</dbReference>
<gene>
    <name evidence="7" type="ORF">CKO21_14165</name>
</gene>
<evidence type="ECO:0000313" key="7">
    <source>
        <dbReference type="EMBL" id="MBK1698389.1"/>
    </source>
</evidence>
<dbReference type="GO" id="GO:0030267">
    <property type="term" value="F:glyoxylate reductase (NADPH) activity"/>
    <property type="evidence" value="ECO:0007669"/>
    <property type="project" value="TreeGrafter"/>
</dbReference>
<comment type="similarity">
    <text evidence="1 4">Belongs to the D-isomer specific 2-hydroxyacid dehydrogenase family.</text>
</comment>
<dbReference type="PANTHER" id="PTHR10996:SF283">
    <property type="entry name" value="GLYOXYLATE_HYDROXYPYRUVATE REDUCTASE B"/>
    <property type="match status" value="1"/>
</dbReference>
<dbReference type="GO" id="GO:0016618">
    <property type="term" value="F:hydroxypyruvate reductase [NAD(P)H] activity"/>
    <property type="evidence" value="ECO:0007669"/>
    <property type="project" value="TreeGrafter"/>
</dbReference>
<dbReference type="Proteomes" id="UP000778970">
    <property type="component" value="Unassembled WGS sequence"/>
</dbReference>
<dbReference type="SUPFAM" id="SSF51735">
    <property type="entry name" value="NAD(P)-binding Rossmann-fold domains"/>
    <property type="match status" value="1"/>
</dbReference>
<dbReference type="CDD" id="cd05301">
    <property type="entry name" value="GDH"/>
    <property type="match status" value="1"/>
</dbReference>